<comment type="caution">
    <text evidence="12">The sequence shown here is derived from an EMBL/GenBank/DDBJ whole genome shotgun (WGS) entry which is preliminary data.</text>
</comment>
<organism evidence="12 13">
    <name type="scientific">Microbulbifer flavimaris</name>
    <dbReference type="NCBI Taxonomy" id="1781068"/>
    <lineage>
        <taxon>Bacteria</taxon>
        <taxon>Pseudomonadati</taxon>
        <taxon>Pseudomonadota</taxon>
        <taxon>Gammaproteobacteria</taxon>
        <taxon>Cellvibrionales</taxon>
        <taxon>Microbulbiferaceae</taxon>
        <taxon>Microbulbifer</taxon>
    </lineage>
</organism>
<evidence type="ECO:0000256" key="8">
    <source>
        <dbReference type="ARBA" id="ARBA00023160"/>
    </source>
</evidence>
<evidence type="ECO:0000313" key="13">
    <source>
        <dbReference type="Proteomes" id="UP000218427"/>
    </source>
</evidence>
<dbReference type="PANTHER" id="PTHR43981">
    <property type="entry name" value="ENOYL-[ACYL-CARRIER-PROTEIN] REDUCTASE, MITOCHONDRIAL"/>
    <property type="match status" value="1"/>
</dbReference>
<keyword evidence="7" id="KW-0443">Lipid metabolism</keyword>
<dbReference type="RefSeq" id="WP_067081596.1">
    <property type="nucleotide sequence ID" value="NZ_LRFG02000001.1"/>
</dbReference>
<feature type="domain" description="Enoyl reductase (ER)" evidence="11">
    <location>
        <begin position="10"/>
        <end position="324"/>
    </location>
</feature>
<dbReference type="Gene3D" id="3.90.180.10">
    <property type="entry name" value="Medium-chain alcohol dehydrogenases, catalytic domain"/>
    <property type="match status" value="1"/>
</dbReference>
<dbReference type="InterPro" id="IPR013149">
    <property type="entry name" value="ADH-like_C"/>
</dbReference>
<comment type="similarity">
    <text evidence="1">Belongs to the zinc-containing alcohol dehydrogenase family. Quinone oxidoreductase subfamily.</text>
</comment>
<dbReference type="Pfam" id="PF08240">
    <property type="entry name" value="ADH_N"/>
    <property type="match status" value="1"/>
</dbReference>
<evidence type="ECO:0000256" key="10">
    <source>
        <dbReference type="ARBA" id="ARBA00048843"/>
    </source>
</evidence>
<dbReference type="EMBL" id="LRFG02000001">
    <property type="protein sequence ID" value="PCO07030.1"/>
    <property type="molecule type" value="Genomic_DNA"/>
</dbReference>
<keyword evidence="4" id="KW-0521">NADP</keyword>
<dbReference type="PANTHER" id="PTHR43981:SF2">
    <property type="entry name" value="ENOYL-[ACYL-CARRIER-PROTEIN] REDUCTASE, MITOCHONDRIAL"/>
    <property type="match status" value="1"/>
</dbReference>
<dbReference type="InterPro" id="IPR051034">
    <property type="entry name" value="Mito_Enoyl-ACP_Reductase"/>
</dbReference>
<gene>
    <name evidence="12" type="ORF">AWR36_004650</name>
</gene>
<evidence type="ECO:0000256" key="4">
    <source>
        <dbReference type="ARBA" id="ARBA00022857"/>
    </source>
</evidence>
<evidence type="ECO:0000256" key="5">
    <source>
        <dbReference type="ARBA" id="ARBA00022946"/>
    </source>
</evidence>
<comment type="catalytic activity">
    <reaction evidence="10">
        <text>a 2,3-saturated acyl-[ACP] + NADP(+) = a (2E)-enoyl-[ACP] + NADPH + H(+)</text>
        <dbReference type="Rhea" id="RHEA:22564"/>
        <dbReference type="Rhea" id="RHEA-COMP:9925"/>
        <dbReference type="Rhea" id="RHEA-COMP:9926"/>
        <dbReference type="ChEBI" id="CHEBI:15378"/>
        <dbReference type="ChEBI" id="CHEBI:57783"/>
        <dbReference type="ChEBI" id="CHEBI:58349"/>
        <dbReference type="ChEBI" id="CHEBI:78784"/>
        <dbReference type="ChEBI" id="CHEBI:78785"/>
        <dbReference type="EC" id="1.3.1.104"/>
    </reaction>
</comment>
<evidence type="ECO:0000256" key="2">
    <source>
        <dbReference type="ARBA" id="ARBA00022516"/>
    </source>
</evidence>
<keyword evidence="2" id="KW-0444">Lipid biosynthesis</keyword>
<proteinExistence type="inferred from homology"/>
<dbReference type="InterPro" id="IPR011032">
    <property type="entry name" value="GroES-like_sf"/>
</dbReference>
<accession>A0ABX4I592</accession>
<evidence type="ECO:0000256" key="9">
    <source>
        <dbReference type="ARBA" id="ARBA00038963"/>
    </source>
</evidence>
<dbReference type="SMART" id="SM00829">
    <property type="entry name" value="PKS_ER"/>
    <property type="match status" value="1"/>
</dbReference>
<dbReference type="InterPro" id="IPR020843">
    <property type="entry name" value="ER"/>
</dbReference>
<keyword evidence="8" id="KW-0275">Fatty acid biosynthesis</keyword>
<protein>
    <recommendedName>
        <fullName evidence="9">enoyl-[acyl-carrier-protein] reductase</fullName>
        <ecNumber evidence="9">1.3.1.104</ecNumber>
    </recommendedName>
</protein>
<name>A0ABX4I592_9GAMM</name>
<dbReference type="SUPFAM" id="SSF50129">
    <property type="entry name" value="GroES-like"/>
    <property type="match status" value="1"/>
</dbReference>
<reference evidence="12" key="1">
    <citation type="submission" date="2017-08" db="EMBL/GenBank/DDBJ databases">
        <title>Microbulbifer marisrubri sp. nov., a halophilic alphaproteobacterium isolated from marine sediment of the Yellow Sea, China.</title>
        <authorList>
            <person name="Zhang G."/>
            <person name="Xiong Q."/>
        </authorList>
    </citation>
    <scope>NUCLEOTIDE SEQUENCE [LARGE SCALE GENOMIC DNA]</scope>
    <source>
        <strain evidence="12">WRN-8</strain>
    </source>
</reference>
<keyword evidence="3" id="KW-0276">Fatty acid metabolism</keyword>
<dbReference type="Gene3D" id="3.40.50.720">
    <property type="entry name" value="NAD(P)-binding Rossmann-like Domain"/>
    <property type="match status" value="1"/>
</dbReference>
<dbReference type="InterPro" id="IPR013154">
    <property type="entry name" value="ADH-like_N"/>
</dbReference>
<evidence type="ECO:0000256" key="3">
    <source>
        <dbReference type="ARBA" id="ARBA00022832"/>
    </source>
</evidence>
<dbReference type="Proteomes" id="UP000218427">
    <property type="component" value="Unassembled WGS sequence"/>
</dbReference>
<evidence type="ECO:0000256" key="1">
    <source>
        <dbReference type="ARBA" id="ARBA00010371"/>
    </source>
</evidence>
<keyword evidence="13" id="KW-1185">Reference proteome</keyword>
<evidence type="ECO:0000313" key="12">
    <source>
        <dbReference type="EMBL" id="PCO07030.1"/>
    </source>
</evidence>
<sequence length="326" mass="34325">MLKAEYQERGPVPQNVIEAVPFEKPALGEGEVLVELLAAPINPSDVLTLTGEYGMLPPLPAVGGNEGVGKVVELGPGVDKPAVGQTVLLPVGCGTWRTHLVAQADKLIPLPNEADPQQLSMISINPPTASLLLSEFVDLQSGDWVIQNAANSGVGSYLIQLAKIRGFKTVNIVRRESLVAPLKEEGADVVLVDGDDLASRVKEATGGAPIRLGIDAVGDTATGRIADSLEEGATLVNYGMMSGKPCKISPASLIFRGVSLKGFWLAKWFENASPEQQMTVYGELTKLIAAGELKAPIDSVFSVKDIKRAVSLAAEGERNGKVLVTA</sequence>
<keyword evidence="5" id="KW-0809">Transit peptide</keyword>
<dbReference type="EC" id="1.3.1.104" evidence="9"/>
<dbReference type="Pfam" id="PF00107">
    <property type="entry name" value="ADH_zinc_N"/>
    <property type="match status" value="1"/>
</dbReference>
<evidence type="ECO:0000259" key="11">
    <source>
        <dbReference type="SMART" id="SM00829"/>
    </source>
</evidence>
<evidence type="ECO:0000256" key="7">
    <source>
        <dbReference type="ARBA" id="ARBA00023098"/>
    </source>
</evidence>
<dbReference type="InterPro" id="IPR036291">
    <property type="entry name" value="NAD(P)-bd_dom_sf"/>
</dbReference>
<keyword evidence="6" id="KW-0560">Oxidoreductase</keyword>
<dbReference type="SUPFAM" id="SSF51735">
    <property type="entry name" value="NAD(P)-binding Rossmann-fold domains"/>
    <property type="match status" value="1"/>
</dbReference>
<evidence type="ECO:0000256" key="6">
    <source>
        <dbReference type="ARBA" id="ARBA00023002"/>
    </source>
</evidence>
<dbReference type="CDD" id="cd05282">
    <property type="entry name" value="ETR_like"/>
    <property type="match status" value="1"/>
</dbReference>